<sequence>MKRSIVYNTFIQPICLWDRSPDLGPIVGKFGTFEGAERRSEARRLICKKRSVHYNVSRRESVLSSPSWPSIPVIV</sequence>
<dbReference type="AlphaFoldDB" id="A0A7R9P0H2"/>
<gene>
    <name evidence="1" type="ORF">TTEB3V08_LOCUS11058</name>
</gene>
<evidence type="ECO:0000313" key="1">
    <source>
        <dbReference type="EMBL" id="CAD7463172.1"/>
    </source>
</evidence>
<name>A0A7R9P0H2_9NEOP</name>
<accession>A0A7R9P0H2</accession>
<protein>
    <submittedName>
        <fullName evidence="1">Uncharacterized protein</fullName>
    </submittedName>
</protein>
<proteinExistence type="predicted"/>
<dbReference type="EMBL" id="OE007423">
    <property type="protein sequence ID" value="CAD7463172.1"/>
    <property type="molecule type" value="Genomic_DNA"/>
</dbReference>
<reference evidence="1" key="1">
    <citation type="submission" date="2020-11" db="EMBL/GenBank/DDBJ databases">
        <authorList>
            <person name="Tran Van P."/>
        </authorList>
    </citation>
    <scope>NUCLEOTIDE SEQUENCE</scope>
</reference>
<organism evidence="1">
    <name type="scientific">Timema tahoe</name>
    <dbReference type="NCBI Taxonomy" id="61484"/>
    <lineage>
        <taxon>Eukaryota</taxon>
        <taxon>Metazoa</taxon>
        <taxon>Ecdysozoa</taxon>
        <taxon>Arthropoda</taxon>
        <taxon>Hexapoda</taxon>
        <taxon>Insecta</taxon>
        <taxon>Pterygota</taxon>
        <taxon>Neoptera</taxon>
        <taxon>Polyneoptera</taxon>
        <taxon>Phasmatodea</taxon>
        <taxon>Timematodea</taxon>
        <taxon>Timematoidea</taxon>
        <taxon>Timematidae</taxon>
        <taxon>Timema</taxon>
    </lineage>
</organism>